<evidence type="ECO:0000256" key="1">
    <source>
        <dbReference type="SAM" id="MobiDB-lite"/>
    </source>
</evidence>
<dbReference type="PANTHER" id="PTHR21520:SF2">
    <property type="entry name" value="GLUTAMATE-RICH PROTEIN 2"/>
    <property type="match status" value="1"/>
</dbReference>
<accession>A0A8T3CQ37</accession>
<reference evidence="2" key="1">
    <citation type="submission" date="2021-01" db="EMBL/GenBank/DDBJ databases">
        <authorList>
            <person name="Zahm M."/>
            <person name="Roques C."/>
            <person name="Cabau C."/>
            <person name="Klopp C."/>
            <person name="Donnadieu C."/>
            <person name="Jouanno E."/>
            <person name="Lampietro C."/>
            <person name="Louis A."/>
            <person name="Herpin A."/>
            <person name="Echchiki A."/>
            <person name="Berthelot C."/>
            <person name="Parey E."/>
            <person name="Roest-Crollius H."/>
            <person name="Braasch I."/>
            <person name="Postlethwait J."/>
            <person name="Bobe J."/>
            <person name="Montfort J."/>
            <person name="Bouchez O."/>
            <person name="Begum T."/>
            <person name="Mejri S."/>
            <person name="Adams A."/>
            <person name="Chen W.-J."/>
            <person name="Guiguen Y."/>
        </authorList>
    </citation>
    <scope>NUCLEOTIDE SEQUENCE</scope>
    <source>
        <tissue evidence="2">Blood</tissue>
    </source>
</reference>
<feature type="compositionally biased region" description="Polar residues" evidence="1">
    <location>
        <begin position="123"/>
        <end position="139"/>
    </location>
</feature>
<evidence type="ECO:0008006" key="4">
    <source>
        <dbReference type="Google" id="ProtNLM"/>
    </source>
</evidence>
<dbReference type="EMBL" id="JAERUA010000021">
    <property type="protein sequence ID" value="KAI1884835.1"/>
    <property type="molecule type" value="Genomic_DNA"/>
</dbReference>
<feature type="compositionally biased region" description="Basic and acidic residues" evidence="1">
    <location>
        <begin position="218"/>
        <end position="227"/>
    </location>
</feature>
<dbReference type="InterPro" id="IPR026703">
    <property type="entry name" value="ERICH2"/>
</dbReference>
<evidence type="ECO:0000313" key="2">
    <source>
        <dbReference type="EMBL" id="KAI1884835.1"/>
    </source>
</evidence>
<gene>
    <name evidence="2" type="ORF">AGOR_G00213930</name>
</gene>
<evidence type="ECO:0000313" key="3">
    <source>
        <dbReference type="Proteomes" id="UP000829720"/>
    </source>
</evidence>
<keyword evidence="3" id="KW-1185">Reference proteome</keyword>
<feature type="compositionally biased region" description="Acidic residues" evidence="1">
    <location>
        <begin position="228"/>
        <end position="240"/>
    </location>
</feature>
<comment type="caution">
    <text evidence="2">The sequence shown here is derived from an EMBL/GenBank/DDBJ whole genome shotgun (WGS) entry which is preliminary data.</text>
</comment>
<name>A0A8T3CQ37_9TELE</name>
<dbReference type="PANTHER" id="PTHR21520">
    <property type="entry name" value="GLUTAMATE-RICH PROTEIN 2"/>
    <property type="match status" value="1"/>
</dbReference>
<dbReference type="AlphaFoldDB" id="A0A8T3CQ37"/>
<feature type="region of interest" description="Disordered" evidence="1">
    <location>
        <begin position="123"/>
        <end position="173"/>
    </location>
</feature>
<organism evidence="2 3">
    <name type="scientific">Albula goreensis</name>
    <dbReference type="NCBI Taxonomy" id="1534307"/>
    <lineage>
        <taxon>Eukaryota</taxon>
        <taxon>Metazoa</taxon>
        <taxon>Chordata</taxon>
        <taxon>Craniata</taxon>
        <taxon>Vertebrata</taxon>
        <taxon>Euteleostomi</taxon>
        <taxon>Actinopterygii</taxon>
        <taxon>Neopterygii</taxon>
        <taxon>Teleostei</taxon>
        <taxon>Albuliformes</taxon>
        <taxon>Albulidae</taxon>
        <taxon>Albula</taxon>
    </lineage>
</organism>
<proteinExistence type="predicted"/>
<sequence>MNRLECVGECQYPSNKVMGEPAARGLDGIKVESVDVRPRKGPAVPVTHIVKDLGKMEVTPANGTLRKETNESIARFQPNSGGGRYLNPTAFKAAGASPSRTRDFSRCPILNSLKTSKMETNIKPTQSADTSGTGGQTLHPTAPLKSPGETCTLHPTVPLKSPGETSEEEEERQAPIELFAEFLKSVMDKDYILAKKLCQMILIFEPENPEAKQFVPLIEEKLLGQEEERGEENESSDETEDSSHSSDSGRESTESSDSSSCSEEEEERA</sequence>
<feature type="region of interest" description="Disordered" evidence="1">
    <location>
        <begin position="60"/>
        <end position="85"/>
    </location>
</feature>
<feature type="compositionally biased region" description="Basic and acidic residues" evidence="1">
    <location>
        <begin position="241"/>
        <end position="253"/>
    </location>
</feature>
<dbReference type="OrthoDB" id="9950633at2759"/>
<dbReference type="Proteomes" id="UP000829720">
    <property type="component" value="Unassembled WGS sequence"/>
</dbReference>
<protein>
    <recommendedName>
        <fullName evidence="4">Glutamate-rich protein 2</fullName>
    </recommendedName>
</protein>
<feature type="region of interest" description="Disordered" evidence="1">
    <location>
        <begin position="216"/>
        <end position="269"/>
    </location>
</feature>